<dbReference type="PANTHER" id="PTHR22916">
    <property type="entry name" value="GLYCOSYLTRANSFERASE"/>
    <property type="match status" value="1"/>
</dbReference>
<dbReference type="AlphaFoldDB" id="A0A3N4UW60"/>
<name>A0A3N4UW60_9RHOB</name>
<dbReference type="OrthoDB" id="7540582at2"/>
<dbReference type="SUPFAM" id="SSF53448">
    <property type="entry name" value="Nucleotide-diphospho-sugar transferases"/>
    <property type="match status" value="1"/>
</dbReference>
<dbReference type="Proteomes" id="UP000269689">
    <property type="component" value="Unassembled WGS sequence"/>
</dbReference>
<dbReference type="EMBL" id="RKQK01000001">
    <property type="protein sequence ID" value="RPE71749.1"/>
    <property type="molecule type" value="Genomic_DNA"/>
</dbReference>
<comment type="caution">
    <text evidence="2">The sequence shown here is derived from an EMBL/GenBank/DDBJ whole genome shotgun (WGS) entry which is preliminary data.</text>
</comment>
<sequence>MTQLTIIIPFFDETAYLKTALTSVFNQRISDLEVLIVNDNPEHFSPSDLEILCAGFDVKILHHPENLGLSAARNTAMRVACGDWIGFLDADDYYTSQGLAAHLSFAKRSEADVVHAQCALTKIGGPDATVLPRNASLHDMRGSFAGLRETPEAQFIVSSWSSLYKNQFLADNDLWFDTEQRKFEDRLFVLHSVTAAKTIAYFDHPVRVWRRRAGSITTSKVTQDIHVLQIQLLEKCLAHMRSQVAAGILGRMFEKRELFNSLSRLIWDMTVLYDIAKAPDRPEHIEWAQRIKALLGTDSFGHQAFDDPMIKAISRVGKNTRKGRITRVDFLEIHRLLRAGDVVQAVARIKTCAPKVTSSAVVRKSNTKRLVLHLGMHKTGSTYLQHHLIHHRQALRERGVLVPVTGIASEQADFDLRAGGMPGFQGLAQAAHRDDSKLWDELHREIDQSKAQTVIISAENMLYPLNEDRDDRIKSIAAGLSGFDRVDVVALARNPVAYLESFYKEIVSGGRRTGAQSIEEFCVDRSNSLLDMPHLFAPFEDAFGSSVILGDFDQLKRDNLWDGFCALTELPRDLPSLDVPRYPSADRDSIMLLQAMNLLVPSFDQRRAILRSYFSTYTTPSDTLSLLPPAQRLRLLDLWQTRSGKFALERGYAPDLANLRETIAKEAWTPPSDIDVERLNTLLISVAQSLPVTNMPFDPSRSLRASHQHSIAQTRRPQAPYSITIQPKPWLAKVIKMVTRKR</sequence>
<dbReference type="CDD" id="cd00761">
    <property type="entry name" value="Glyco_tranf_GTA_type"/>
    <property type="match status" value="1"/>
</dbReference>
<dbReference type="Gene3D" id="3.40.50.300">
    <property type="entry name" value="P-loop containing nucleotide triphosphate hydrolases"/>
    <property type="match status" value="1"/>
</dbReference>
<evidence type="ECO:0000259" key="1">
    <source>
        <dbReference type="Pfam" id="PF00535"/>
    </source>
</evidence>
<keyword evidence="2" id="KW-0808">Transferase</keyword>
<dbReference type="InterPro" id="IPR029044">
    <property type="entry name" value="Nucleotide-diphossugar_trans"/>
</dbReference>
<reference evidence="2 3" key="1">
    <citation type="submission" date="2018-11" db="EMBL/GenBank/DDBJ databases">
        <title>Genomic Encyclopedia of Type Strains, Phase IV (KMG-IV): sequencing the most valuable type-strain genomes for metagenomic binning, comparative biology and taxonomic classification.</title>
        <authorList>
            <person name="Goeker M."/>
        </authorList>
    </citation>
    <scope>NUCLEOTIDE SEQUENCE [LARGE SCALE GENOMIC DNA]</scope>
    <source>
        <strain evidence="2 3">DSM 104731</strain>
    </source>
</reference>
<accession>A0A3N4UW60</accession>
<evidence type="ECO:0000313" key="3">
    <source>
        <dbReference type="Proteomes" id="UP000269689"/>
    </source>
</evidence>
<protein>
    <submittedName>
        <fullName evidence="2">Glycosyl transferase family 2</fullName>
    </submittedName>
</protein>
<feature type="domain" description="Glycosyltransferase 2-like" evidence="1">
    <location>
        <begin position="5"/>
        <end position="133"/>
    </location>
</feature>
<dbReference type="InterPro" id="IPR027417">
    <property type="entry name" value="P-loop_NTPase"/>
</dbReference>
<dbReference type="InterPro" id="IPR001173">
    <property type="entry name" value="Glyco_trans_2-like"/>
</dbReference>
<dbReference type="SUPFAM" id="SSF52540">
    <property type="entry name" value="P-loop containing nucleoside triphosphate hydrolases"/>
    <property type="match status" value="1"/>
</dbReference>
<keyword evidence="3" id="KW-1185">Reference proteome</keyword>
<evidence type="ECO:0000313" key="2">
    <source>
        <dbReference type="EMBL" id="RPE71749.1"/>
    </source>
</evidence>
<proteinExistence type="predicted"/>
<organism evidence="2 3">
    <name type="scientific">Pacificibacter maritimus</name>
    <dbReference type="NCBI Taxonomy" id="762213"/>
    <lineage>
        <taxon>Bacteria</taxon>
        <taxon>Pseudomonadati</taxon>
        <taxon>Pseudomonadota</taxon>
        <taxon>Alphaproteobacteria</taxon>
        <taxon>Rhodobacterales</taxon>
        <taxon>Roseobacteraceae</taxon>
        <taxon>Pacificibacter</taxon>
    </lineage>
</organism>
<gene>
    <name evidence="2" type="ORF">EDD53_0877</name>
</gene>
<dbReference type="GO" id="GO:0016758">
    <property type="term" value="F:hexosyltransferase activity"/>
    <property type="evidence" value="ECO:0007669"/>
    <property type="project" value="UniProtKB-ARBA"/>
</dbReference>
<dbReference type="Pfam" id="PF00535">
    <property type="entry name" value="Glycos_transf_2"/>
    <property type="match status" value="1"/>
</dbReference>
<dbReference type="PANTHER" id="PTHR22916:SF3">
    <property type="entry name" value="UDP-GLCNAC:BETAGAL BETA-1,3-N-ACETYLGLUCOSAMINYLTRANSFERASE-LIKE PROTEIN 1"/>
    <property type="match status" value="1"/>
</dbReference>
<dbReference type="RefSeq" id="WP_123791936.1">
    <property type="nucleotide sequence ID" value="NZ_RKQK01000001.1"/>
</dbReference>
<dbReference type="Gene3D" id="3.90.550.10">
    <property type="entry name" value="Spore Coat Polysaccharide Biosynthesis Protein SpsA, Chain A"/>
    <property type="match status" value="1"/>
</dbReference>